<feature type="domain" description="WLM" evidence="2">
    <location>
        <begin position="116"/>
        <end position="288"/>
    </location>
</feature>
<reference evidence="3 4" key="1">
    <citation type="submission" date="2017-09" db="EMBL/GenBank/DDBJ databases">
        <title>WGS assembly of Aquilegia coerulea Goldsmith.</title>
        <authorList>
            <person name="Hodges S."/>
            <person name="Kramer E."/>
            <person name="Nordborg M."/>
            <person name="Tomkins J."/>
            <person name="Borevitz J."/>
            <person name="Derieg N."/>
            <person name="Yan J."/>
            <person name="Mihaltcheva S."/>
            <person name="Hayes R.D."/>
            <person name="Rokhsar D."/>
        </authorList>
    </citation>
    <scope>NUCLEOTIDE SEQUENCE [LARGE SCALE GENOMIC DNA]</scope>
    <source>
        <strain evidence="4">cv. Goldsmith</strain>
    </source>
</reference>
<dbReference type="PROSITE" id="PS51397">
    <property type="entry name" value="WLM"/>
    <property type="match status" value="1"/>
</dbReference>
<dbReference type="Gene3D" id="1.20.58.2190">
    <property type="match status" value="1"/>
</dbReference>
<keyword evidence="4" id="KW-1185">Reference proteome</keyword>
<dbReference type="EMBL" id="KZ305049">
    <property type="protein sequence ID" value="PIA36910.1"/>
    <property type="molecule type" value="Genomic_DNA"/>
</dbReference>
<dbReference type="Proteomes" id="UP000230069">
    <property type="component" value="Unassembled WGS sequence"/>
</dbReference>
<feature type="compositionally biased region" description="Polar residues" evidence="1">
    <location>
        <begin position="363"/>
        <end position="374"/>
    </location>
</feature>
<evidence type="ECO:0000259" key="2">
    <source>
        <dbReference type="PROSITE" id="PS51397"/>
    </source>
</evidence>
<dbReference type="InterPro" id="IPR018997">
    <property type="entry name" value="PUB_domain"/>
</dbReference>
<evidence type="ECO:0000313" key="3">
    <source>
        <dbReference type="EMBL" id="PIA36910.1"/>
    </source>
</evidence>
<dbReference type="CDD" id="cd10463">
    <property type="entry name" value="PUB_WLM"/>
    <property type="match status" value="1"/>
</dbReference>
<dbReference type="InParanoid" id="A0A2G5D087"/>
<sequence length="643" mass="72360">MNSDATLKEFGHKLQHLTNVKPDTMRLLLPRSSDNTSKLLTPFSDDHSSLSLKESSILEAGGKSLRMMGVFEDEIKVVSQNGTKADLRIAGFDEEEKRIRQRMSSRPNSSLKLPQGAYIFCDFRTLHLPGIELNPPASEALKRMHMLAADPGIVAIMNKHRWRVGVMTEMAPVGYVGISPKCLLGLNKNHGEEISLRLRTDDLKGFRKYESIKKTLLHELVSYLFWDQGLDWTRSKGHTLSGLRRSDHYEEEFFEEMGSRSQKLGGKTTDEMATARATSVAAAHRRIVSSLNNGVKGHDAKVEPDPDDIDSEMHIEPDPDDSTMNVERPQEGENNPNCEPDHDGGFDSYNRLAEPDPDDSLKNENLNDGNQPSVVFQEPHANDVEMKGSMSESWNFVELDPIKIQGEPYSDESNLKKATWECGISVEPDPDDSLVNRAMQYEDSHLVESGEDVSHINKIQKEPEPDDSSIEKAAIGSNVGHVPHALTGDVLQHEPDPDARIEDIMDTSNSPYDLTNLNDEELQRIQDPVSVICTRLQKAIEMLKSEVNPAEANLVLQTLFKIIRNVIEHPDEIKYRRLRKANPQFERNVAKYKAAMEVLFLVGFNEDKIIDEIGRSETYVVLKRNDPGLLWLAKSSLEVCIAY</sequence>
<protein>
    <recommendedName>
        <fullName evidence="2">WLM domain-containing protein</fullName>
    </recommendedName>
</protein>
<dbReference type="STRING" id="218851.A0A2G5D087"/>
<dbReference type="AlphaFoldDB" id="A0A2G5D087"/>
<dbReference type="FunCoup" id="A0A2G5D087">
    <property type="interactions" value="445"/>
</dbReference>
<accession>A0A2G5D087</accession>
<gene>
    <name evidence="3" type="ORF">AQUCO_03200104v1</name>
</gene>
<dbReference type="Gene3D" id="3.10.20.90">
    <property type="entry name" value="Phosphatidylinositol 3-kinase Catalytic Subunit, Chain A, domain 1"/>
    <property type="match status" value="1"/>
</dbReference>
<feature type="region of interest" description="Disordered" evidence="1">
    <location>
        <begin position="290"/>
        <end position="375"/>
    </location>
</feature>
<dbReference type="SUPFAM" id="SSF143503">
    <property type="entry name" value="PUG domain-like"/>
    <property type="match status" value="1"/>
</dbReference>
<dbReference type="Pfam" id="PF09409">
    <property type="entry name" value="PUB"/>
    <property type="match status" value="1"/>
</dbReference>
<dbReference type="InterPro" id="IPR036339">
    <property type="entry name" value="PUB-like_dom_sf"/>
</dbReference>
<dbReference type="InterPro" id="IPR013536">
    <property type="entry name" value="WLM_dom"/>
</dbReference>
<dbReference type="PANTHER" id="PTHR47796:SF1">
    <property type="entry name" value="OS08G0500800 PROTEIN"/>
    <property type="match status" value="1"/>
</dbReference>
<dbReference type="OrthoDB" id="49605at2759"/>
<proteinExistence type="predicted"/>
<evidence type="ECO:0000256" key="1">
    <source>
        <dbReference type="SAM" id="MobiDB-lite"/>
    </source>
</evidence>
<dbReference type="SMART" id="SM00580">
    <property type="entry name" value="PUG"/>
    <property type="match status" value="1"/>
</dbReference>
<dbReference type="PANTHER" id="PTHR47796">
    <property type="entry name" value="ZINC METALLOPROTEINASE-LIKE PROTEIN"/>
    <property type="match status" value="1"/>
</dbReference>
<dbReference type="Pfam" id="PF08325">
    <property type="entry name" value="WLM"/>
    <property type="match status" value="1"/>
</dbReference>
<name>A0A2G5D087_AQUCA</name>
<organism evidence="3 4">
    <name type="scientific">Aquilegia coerulea</name>
    <name type="common">Rocky mountain columbine</name>
    <dbReference type="NCBI Taxonomy" id="218851"/>
    <lineage>
        <taxon>Eukaryota</taxon>
        <taxon>Viridiplantae</taxon>
        <taxon>Streptophyta</taxon>
        <taxon>Embryophyta</taxon>
        <taxon>Tracheophyta</taxon>
        <taxon>Spermatophyta</taxon>
        <taxon>Magnoliopsida</taxon>
        <taxon>Ranunculales</taxon>
        <taxon>Ranunculaceae</taxon>
        <taxon>Thalictroideae</taxon>
        <taxon>Aquilegia</taxon>
    </lineage>
</organism>
<evidence type="ECO:0000313" key="4">
    <source>
        <dbReference type="Proteomes" id="UP000230069"/>
    </source>
</evidence>